<dbReference type="OrthoDB" id="443634at2759"/>
<name>A0A9Q5N183_SANBA</name>
<proteinExistence type="predicted"/>
<dbReference type="GO" id="GO:0006896">
    <property type="term" value="P:Golgi to vacuole transport"/>
    <property type="evidence" value="ECO:0007669"/>
    <property type="project" value="TreeGrafter"/>
</dbReference>
<evidence type="ECO:0000256" key="1">
    <source>
        <dbReference type="ARBA" id="ARBA00004370"/>
    </source>
</evidence>
<evidence type="ECO:0000256" key="4">
    <source>
        <dbReference type="ARBA" id="ARBA00023180"/>
    </source>
</evidence>
<dbReference type="GO" id="GO:0006895">
    <property type="term" value="P:Golgi to endosome transport"/>
    <property type="evidence" value="ECO:0007669"/>
    <property type="project" value="TreeGrafter"/>
</dbReference>
<dbReference type="Gene3D" id="2.130.10.10">
    <property type="entry name" value="YVTN repeat-like/Quinoprotein amine dehydrogenase"/>
    <property type="match status" value="4"/>
</dbReference>
<gene>
    <name evidence="9" type="ORF">A7U60_g6705</name>
</gene>
<dbReference type="GO" id="GO:0006623">
    <property type="term" value="P:protein targeting to vacuole"/>
    <property type="evidence" value="ECO:0007669"/>
    <property type="project" value="TreeGrafter"/>
</dbReference>
<comment type="subcellular location">
    <subcellularLocation>
        <location evidence="1">Membrane</location>
    </subcellularLocation>
</comment>
<dbReference type="SMART" id="SM00602">
    <property type="entry name" value="VPS10"/>
    <property type="match status" value="2"/>
</dbReference>
<keyword evidence="2" id="KW-0677">Repeat</keyword>
<evidence type="ECO:0000256" key="3">
    <source>
        <dbReference type="ARBA" id="ARBA00023136"/>
    </source>
</evidence>
<evidence type="ECO:0000256" key="7">
    <source>
        <dbReference type="SAM" id="SignalP"/>
    </source>
</evidence>
<keyword evidence="3 6" id="KW-0472">Membrane</keyword>
<dbReference type="InterPro" id="IPR031777">
    <property type="entry name" value="Sortilin_C"/>
</dbReference>
<dbReference type="PANTHER" id="PTHR12106">
    <property type="entry name" value="SORTILIN RELATED"/>
    <property type="match status" value="1"/>
</dbReference>
<dbReference type="PROSITE" id="PS50006">
    <property type="entry name" value="FHA_DOMAIN"/>
    <property type="match status" value="1"/>
</dbReference>
<feature type="domain" description="FHA" evidence="8">
    <location>
        <begin position="1196"/>
        <end position="1253"/>
    </location>
</feature>
<dbReference type="PANTHER" id="PTHR12106:SF27">
    <property type="entry name" value="SORTILIN-RELATED RECEPTOR"/>
    <property type="match status" value="1"/>
</dbReference>
<feature type="signal peptide" evidence="7">
    <location>
        <begin position="1"/>
        <end position="24"/>
    </location>
</feature>
<dbReference type="Pfam" id="PF15902">
    <property type="entry name" value="Sortilin-Vps10"/>
    <property type="match status" value="2"/>
</dbReference>
<dbReference type="InterPro" id="IPR031778">
    <property type="entry name" value="Sortilin_N"/>
</dbReference>
<dbReference type="Gene3D" id="2.10.70.80">
    <property type="match status" value="2"/>
</dbReference>
<evidence type="ECO:0000259" key="8">
    <source>
        <dbReference type="PROSITE" id="PS50006"/>
    </source>
</evidence>
<dbReference type="Gene3D" id="3.30.60.270">
    <property type="match status" value="2"/>
</dbReference>
<evidence type="ECO:0000313" key="9">
    <source>
        <dbReference type="EMBL" id="OCB86117.1"/>
    </source>
</evidence>
<protein>
    <submittedName>
        <fullName evidence="9">Signal sequence binding protein</fullName>
    </submittedName>
</protein>
<feature type="chain" id="PRO_5040405430" evidence="7">
    <location>
        <begin position="25"/>
        <end position="1463"/>
    </location>
</feature>
<dbReference type="InterPro" id="IPR000253">
    <property type="entry name" value="FHA_dom"/>
</dbReference>
<feature type="region of interest" description="Disordered" evidence="5">
    <location>
        <begin position="1442"/>
        <end position="1463"/>
    </location>
</feature>
<dbReference type="EMBL" id="LNZH02000204">
    <property type="protein sequence ID" value="OCB86117.1"/>
    <property type="molecule type" value="Genomic_DNA"/>
</dbReference>
<keyword evidence="7" id="KW-0732">Signal</keyword>
<dbReference type="GO" id="GO:0016020">
    <property type="term" value="C:membrane"/>
    <property type="evidence" value="ECO:0007669"/>
    <property type="project" value="UniProtKB-SubCell"/>
</dbReference>
<organism evidence="9 10">
    <name type="scientific">Sanghuangporus baumii</name>
    <name type="common">Phellinus baumii</name>
    <dbReference type="NCBI Taxonomy" id="108892"/>
    <lineage>
        <taxon>Eukaryota</taxon>
        <taxon>Fungi</taxon>
        <taxon>Dikarya</taxon>
        <taxon>Basidiomycota</taxon>
        <taxon>Agaricomycotina</taxon>
        <taxon>Agaricomycetes</taxon>
        <taxon>Hymenochaetales</taxon>
        <taxon>Hymenochaetaceae</taxon>
        <taxon>Sanghuangporus</taxon>
    </lineage>
</organism>
<keyword evidence="4" id="KW-0325">Glycoprotein</keyword>
<dbReference type="InterPro" id="IPR015943">
    <property type="entry name" value="WD40/YVTN_repeat-like_dom_sf"/>
</dbReference>
<feature type="transmembrane region" description="Helical" evidence="6">
    <location>
        <begin position="1364"/>
        <end position="1386"/>
    </location>
</feature>
<evidence type="ECO:0000256" key="5">
    <source>
        <dbReference type="SAM" id="MobiDB-lite"/>
    </source>
</evidence>
<dbReference type="Pfam" id="PF15901">
    <property type="entry name" value="Sortilin_C"/>
    <property type="match status" value="2"/>
</dbReference>
<keyword evidence="6" id="KW-1133">Transmembrane helix</keyword>
<reference evidence="9" key="1">
    <citation type="submission" date="2016-06" db="EMBL/GenBank/DDBJ databases">
        <title>Draft Genome sequence of the fungus Inonotus baumii.</title>
        <authorList>
            <person name="Zhu H."/>
            <person name="Lin W."/>
        </authorList>
    </citation>
    <scope>NUCLEOTIDE SEQUENCE</scope>
    <source>
        <strain evidence="9">821</strain>
    </source>
</reference>
<dbReference type="GO" id="GO:0005829">
    <property type="term" value="C:cytosol"/>
    <property type="evidence" value="ECO:0007669"/>
    <property type="project" value="GOC"/>
</dbReference>
<keyword evidence="6" id="KW-0812">Transmembrane</keyword>
<dbReference type="SUPFAM" id="SSF110296">
    <property type="entry name" value="Oligoxyloglucan reducing end-specific cellobiohydrolase"/>
    <property type="match status" value="2"/>
</dbReference>
<sequence>MIPFLLLRWVLLCWSWTLPNEVSAQQPQVTFTKFAPFRSSLHFFANSTSALYVDSWTNGSIFITNDEAKTWREVDLPRNIRKEVIMHPCNNQYAFVEMDEGPFYVTSDQGVSWTSFELPGSKSYSDKPFAFHPDLPEHALIVRQRCVPSERLGQICNSDYYVTRDGFTSEPSLLLRNARSCLFARSLESTSSEVHQDLILCLVGEWSGDLPFSPRLLASSDFFQAEKRVIDFGLRRNSYHVSDLSFIGKFAIADLYSASQEDSSRLKLISTDLIHWERIGFSNLRGPYSFLSILPFTDSKLGAFDSNMGHIGTLYASNSNGSSFVEVLKNVHSSRGFFSFEKVAGAGHAIFAKVVANFSEAWDPPNDEHRSRISFDDGSTWKHLTPSSEDASSSVIPCDPRDEELCSLHFHQPTLTKDAPWIEKDASTGSPAPGIVIRIGSIGPYLAPYEDCDTFISTDGGLNWRLLMSGPHIFEFSNHGNTIVLVKDTDDTDEVLYSIDSGQSWKSLRLEHRVYPVQLSASPAEASDTFLLIGRIAHEDRFLTARELLIFSLDFSVLSRQACDDDDLERWYAEDGESSGCILGHREWYLRRKIGANCSIQHNFQEYEIKGIEDDCPCTQSDYECDFNYVRHGKTCIPVIPESIPEGSCHSSQGTYWGPSGYRLKAGNSCDKLRGVVMEQPVQKDCSMPQLPEGEIGIMTFQFPNEVVQLEYLMESETILIRLRDGSVWQSRNEGYTWVQLFSDERFLTLVTHKYSPHRAYLLTHANKYFYTTDAGRSWNQLAAPVPSNTFGAPILSFNPSVEYLIWVGDAGCDETQTQSKANCHTEAYYSVNHGRSWEFVESYIRHCEWAREAETIRDSSQITCEAYGGKAGNQRHFTAISNSLQLVTGRNFYKEKRVLLQNVVGFLRSPDYDLVAKYQEDTRSLTTLASKDGTTFSEAIFPAGFHPDNRYLQILDTTPQSIFIFLTTSENPNPSWGVVLKSDAAGSAYVVSRDYVNESGRGNIDFTRLPLLQGIILMNVVADPDDSTITGRKELMTLISRNDGGSWKSLSPPKKDSADREYVCASSVASACALHLHAFSERSNSRSSITVASRPDLLISVGNVGEVLAPYRQSDTFLSRDAGLTWSEIRKGTHVWAFGDGGSLLVMAPDAATTDRVVYSTDEGLTWHEFKFKGMDRIRVRSIITTPNESSRRFVLFGYNPHSMDVSVAVQLDFSFLTKKRCTLNEEKPDESDFELWSPVGQDGSCLFGQRATYQRSIRGRNCYIGDVTMLNRGTYENCPCTEADFECEFNHARDSTGACVLEPGASPLPNNTFCSPEEDRWYERTGYRKIGYSDCKGGLMLDRGTEHECTPKSSWSLRNHGWLFWTTVTYFSIALGALAAYTVFRCCGFSRGKIRLADEDEAETNSRSRVVRAFVTPPLSVGGFIAHTFKRVVQKLPNGPWKKTSSGRSGEDEHLLSLEDE</sequence>
<feature type="compositionally biased region" description="Basic and acidic residues" evidence="5">
    <location>
        <begin position="1451"/>
        <end position="1463"/>
    </location>
</feature>
<dbReference type="InterPro" id="IPR006581">
    <property type="entry name" value="VPS10"/>
</dbReference>
<evidence type="ECO:0000256" key="2">
    <source>
        <dbReference type="ARBA" id="ARBA00022737"/>
    </source>
</evidence>
<dbReference type="GO" id="GO:0005794">
    <property type="term" value="C:Golgi apparatus"/>
    <property type="evidence" value="ECO:0007669"/>
    <property type="project" value="TreeGrafter"/>
</dbReference>
<evidence type="ECO:0000313" key="10">
    <source>
        <dbReference type="Proteomes" id="UP000757232"/>
    </source>
</evidence>
<evidence type="ECO:0000256" key="6">
    <source>
        <dbReference type="SAM" id="Phobius"/>
    </source>
</evidence>
<comment type="caution">
    <text evidence="9">The sequence shown here is derived from an EMBL/GenBank/DDBJ whole genome shotgun (WGS) entry which is preliminary data.</text>
</comment>
<dbReference type="Proteomes" id="UP000757232">
    <property type="component" value="Unassembled WGS sequence"/>
</dbReference>
<dbReference type="InterPro" id="IPR050310">
    <property type="entry name" value="VPS10-sortilin"/>
</dbReference>
<keyword evidence="10" id="KW-1185">Reference proteome</keyword>
<accession>A0A9Q5N183</accession>